<organism evidence="4 5">
    <name type="scientific">Penicillium hordei</name>
    <dbReference type="NCBI Taxonomy" id="40994"/>
    <lineage>
        <taxon>Eukaryota</taxon>
        <taxon>Fungi</taxon>
        <taxon>Dikarya</taxon>
        <taxon>Ascomycota</taxon>
        <taxon>Pezizomycotina</taxon>
        <taxon>Eurotiomycetes</taxon>
        <taxon>Eurotiomycetidae</taxon>
        <taxon>Eurotiales</taxon>
        <taxon>Aspergillaceae</taxon>
        <taxon>Penicillium</taxon>
    </lineage>
</organism>
<dbReference type="Gene3D" id="3.40.50.720">
    <property type="entry name" value="NAD(P)-binding Rossmann-like Domain"/>
    <property type="match status" value="1"/>
</dbReference>
<comment type="caution">
    <text evidence="4">The sequence shown here is derived from an EMBL/GenBank/DDBJ whole genome shotgun (WGS) entry which is preliminary data.</text>
</comment>
<keyword evidence="2" id="KW-0521">NADP</keyword>
<evidence type="ECO:0000313" key="5">
    <source>
        <dbReference type="Proteomes" id="UP001213799"/>
    </source>
</evidence>
<dbReference type="PRINTS" id="PR00080">
    <property type="entry name" value="SDRFAMILY"/>
</dbReference>
<sequence length="349" mass="37725">SVGNSDRSVYRYVPLLHEHPYAAGVMGTLKHWGDMENWFGEKEAWGLNEWMSKWEIGPQLLQLGARRDCRPAISDKVTGAGGTGKPSTRNINVYHSHDTGIGAATTKAFAAAGCTQIAITDLNEESLQQTAKVVTSTYPKVRLLVMAGDVADDQFSDAFINAVVQEFGRVDYAVNCAGVLSKPLRSAEMSLEEFDRVNNINYRGCWLSSRAELRQMVTQSGLPSHDSNRPPQRGAVVNVSSQLGIVSRPGAPAYCASKAAVIGMTRADAIDYSKDGIRVNCVCPGVIETPLVMEKPEVREAIMPAVETAPMKRMGQPAEVADAILFLCSTQASFVQGHAMVVDGGYITV</sequence>
<evidence type="ECO:0000313" key="4">
    <source>
        <dbReference type="EMBL" id="KAJ5602628.1"/>
    </source>
</evidence>
<dbReference type="GeneID" id="81586883"/>
<dbReference type="AlphaFoldDB" id="A0AAD6E6D0"/>
<feature type="non-terminal residue" evidence="4">
    <location>
        <position position="349"/>
    </location>
</feature>
<keyword evidence="5" id="KW-1185">Reference proteome</keyword>
<accession>A0AAD6E6D0</accession>
<comment type="similarity">
    <text evidence="1">Belongs to the short-chain dehydrogenases/reductases (SDR) family.</text>
</comment>
<name>A0AAD6E6D0_9EURO</name>
<dbReference type="SUPFAM" id="SSF51735">
    <property type="entry name" value="NAD(P)-binding Rossmann-fold domains"/>
    <property type="match status" value="1"/>
</dbReference>
<dbReference type="RefSeq" id="XP_056752426.1">
    <property type="nucleotide sequence ID" value="XM_056896641.1"/>
</dbReference>
<reference evidence="4" key="2">
    <citation type="submission" date="2023-01" db="EMBL/GenBank/DDBJ databases">
        <authorList>
            <person name="Petersen C."/>
        </authorList>
    </citation>
    <scope>NUCLEOTIDE SEQUENCE</scope>
    <source>
        <strain evidence="4">IBT 12815</strain>
    </source>
</reference>
<evidence type="ECO:0000256" key="1">
    <source>
        <dbReference type="ARBA" id="ARBA00006484"/>
    </source>
</evidence>
<proteinExistence type="inferred from homology"/>
<dbReference type="EMBL" id="JAQJAE010000003">
    <property type="protein sequence ID" value="KAJ5602628.1"/>
    <property type="molecule type" value="Genomic_DNA"/>
</dbReference>
<dbReference type="PANTHER" id="PTHR24321:SF12">
    <property type="entry name" value="SHORT-CHAIN DEHYDROGENASE_REDUCTASE FAMILY, PUTATIVE (AFU_ORTHOLOGUE AFUA_5G14340)-RELATED"/>
    <property type="match status" value="1"/>
</dbReference>
<evidence type="ECO:0000256" key="2">
    <source>
        <dbReference type="ARBA" id="ARBA00022857"/>
    </source>
</evidence>
<dbReference type="Pfam" id="PF13561">
    <property type="entry name" value="adh_short_C2"/>
    <property type="match status" value="1"/>
</dbReference>
<reference evidence="4" key="1">
    <citation type="journal article" date="2023" name="IMA Fungus">
        <title>Comparative genomic study of the Penicillium genus elucidates a diverse pangenome and 15 lateral gene transfer events.</title>
        <authorList>
            <person name="Petersen C."/>
            <person name="Sorensen T."/>
            <person name="Nielsen M.R."/>
            <person name="Sondergaard T.E."/>
            <person name="Sorensen J.L."/>
            <person name="Fitzpatrick D.A."/>
            <person name="Frisvad J.C."/>
            <person name="Nielsen K.L."/>
        </authorList>
    </citation>
    <scope>NUCLEOTIDE SEQUENCE</scope>
    <source>
        <strain evidence="4">IBT 12815</strain>
    </source>
</reference>
<dbReference type="Proteomes" id="UP001213799">
    <property type="component" value="Unassembled WGS sequence"/>
</dbReference>
<keyword evidence="3" id="KW-0560">Oxidoreductase</keyword>
<dbReference type="GO" id="GO:0016491">
    <property type="term" value="F:oxidoreductase activity"/>
    <property type="evidence" value="ECO:0007669"/>
    <property type="project" value="UniProtKB-KW"/>
</dbReference>
<dbReference type="PRINTS" id="PR00081">
    <property type="entry name" value="GDHRDH"/>
</dbReference>
<dbReference type="InterPro" id="IPR002347">
    <property type="entry name" value="SDR_fam"/>
</dbReference>
<gene>
    <name evidence="4" type="ORF">N7537_005584</name>
</gene>
<evidence type="ECO:0000256" key="3">
    <source>
        <dbReference type="ARBA" id="ARBA00023002"/>
    </source>
</evidence>
<dbReference type="FunFam" id="3.40.50.720:FF:000084">
    <property type="entry name" value="Short-chain dehydrogenase reductase"/>
    <property type="match status" value="1"/>
</dbReference>
<dbReference type="CDD" id="cd05233">
    <property type="entry name" value="SDR_c"/>
    <property type="match status" value="1"/>
</dbReference>
<dbReference type="InterPro" id="IPR036291">
    <property type="entry name" value="NAD(P)-bd_dom_sf"/>
</dbReference>
<dbReference type="PANTHER" id="PTHR24321">
    <property type="entry name" value="DEHYDROGENASES, SHORT CHAIN"/>
    <property type="match status" value="1"/>
</dbReference>
<protein>
    <submittedName>
        <fullName evidence="4">Uncharacterized protein</fullName>
    </submittedName>
</protein>